<dbReference type="InterPro" id="IPR017930">
    <property type="entry name" value="Myb_dom"/>
</dbReference>
<evidence type="ECO:0000259" key="4">
    <source>
        <dbReference type="PROSITE" id="PS51294"/>
    </source>
</evidence>
<evidence type="ECO:0000259" key="3">
    <source>
        <dbReference type="PROSITE" id="PS50090"/>
    </source>
</evidence>
<name>A0AAV9BH32_ACOGR</name>
<dbReference type="PANTHER" id="PTHR47206:SF1">
    <property type="entry name" value="HOMEODOMAIN-LIKE SUPERFAMILY PROTEIN"/>
    <property type="match status" value="1"/>
</dbReference>
<dbReference type="AlphaFoldDB" id="A0AAV9BH32"/>
<dbReference type="SUPFAM" id="SSF46689">
    <property type="entry name" value="Homeodomain-like"/>
    <property type="match status" value="1"/>
</dbReference>
<dbReference type="InterPro" id="IPR001005">
    <property type="entry name" value="SANT/Myb"/>
</dbReference>
<feature type="domain" description="HTH myb-type" evidence="4">
    <location>
        <begin position="193"/>
        <end position="250"/>
    </location>
</feature>
<dbReference type="InterPro" id="IPR009057">
    <property type="entry name" value="Homeodomain-like_sf"/>
</dbReference>
<dbReference type="Pfam" id="PF00249">
    <property type="entry name" value="Myb_DNA-binding"/>
    <property type="match status" value="1"/>
</dbReference>
<feature type="compositionally biased region" description="Basic and acidic residues" evidence="2">
    <location>
        <begin position="471"/>
        <end position="483"/>
    </location>
</feature>
<feature type="domain" description="Myb-like" evidence="3">
    <location>
        <begin position="193"/>
        <end position="242"/>
    </location>
</feature>
<reference evidence="5" key="2">
    <citation type="submission" date="2023-06" db="EMBL/GenBank/DDBJ databases">
        <authorList>
            <person name="Ma L."/>
            <person name="Liu K.-W."/>
            <person name="Li Z."/>
            <person name="Hsiao Y.-Y."/>
            <person name="Qi Y."/>
            <person name="Fu T."/>
            <person name="Tang G."/>
            <person name="Zhang D."/>
            <person name="Sun W.-H."/>
            <person name="Liu D.-K."/>
            <person name="Li Y."/>
            <person name="Chen G.-Z."/>
            <person name="Liu X.-D."/>
            <person name="Liao X.-Y."/>
            <person name="Jiang Y.-T."/>
            <person name="Yu X."/>
            <person name="Hao Y."/>
            <person name="Huang J."/>
            <person name="Zhao X.-W."/>
            <person name="Ke S."/>
            <person name="Chen Y.-Y."/>
            <person name="Wu W.-L."/>
            <person name="Hsu J.-L."/>
            <person name="Lin Y.-F."/>
            <person name="Huang M.-D."/>
            <person name="Li C.-Y."/>
            <person name="Huang L."/>
            <person name="Wang Z.-W."/>
            <person name="Zhao X."/>
            <person name="Zhong W.-Y."/>
            <person name="Peng D.-H."/>
            <person name="Ahmad S."/>
            <person name="Lan S."/>
            <person name="Zhang J.-S."/>
            <person name="Tsai W.-C."/>
            <person name="Van De Peer Y."/>
            <person name="Liu Z.-J."/>
        </authorList>
    </citation>
    <scope>NUCLEOTIDE SEQUENCE</scope>
    <source>
        <strain evidence="5">SCP</strain>
        <tissue evidence="5">Leaves</tissue>
    </source>
</reference>
<feature type="region of interest" description="Disordered" evidence="2">
    <location>
        <begin position="589"/>
        <end position="614"/>
    </location>
</feature>
<evidence type="ECO:0000313" key="6">
    <source>
        <dbReference type="Proteomes" id="UP001179952"/>
    </source>
</evidence>
<evidence type="ECO:0000256" key="2">
    <source>
        <dbReference type="SAM" id="MobiDB-lite"/>
    </source>
</evidence>
<comment type="caution">
    <text evidence="5">The sequence shown here is derived from an EMBL/GenBank/DDBJ whole genome shotgun (WGS) entry which is preliminary data.</text>
</comment>
<dbReference type="PROSITE" id="PS51294">
    <property type="entry name" value="HTH_MYB"/>
    <property type="match status" value="1"/>
</dbReference>
<protein>
    <submittedName>
        <fullName evidence="5">Uncharacterized protein</fullName>
    </submittedName>
</protein>
<reference evidence="5" key="1">
    <citation type="journal article" date="2023" name="Nat. Commun.">
        <title>Diploid and tetraploid genomes of Acorus and the evolution of monocots.</title>
        <authorList>
            <person name="Ma L."/>
            <person name="Liu K.W."/>
            <person name="Li Z."/>
            <person name="Hsiao Y.Y."/>
            <person name="Qi Y."/>
            <person name="Fu T."/>
            <person name="Tang G.D."/>
            <person name="Zhang D."/>
            <person name="Sun W.H."/>
            <person name="Liu D.K."/>
            <person name="Li Y."/>
            <person name="Chen G.Z."/>
            <person name="Liu X.D."/>
            <person name="Liao X.Y."/>
            <person name="Jiang Y.T."/>
            <person name="Yu X."/>
            <person name="Hao Y."/>
            <person name="Huang J."/>
            <person name="Zhao X.W."/>
            <person name="Ke S."/>
            <person name="Chen Y.Y."/>
            <person name="Wu W.L."/>
            <person name="Hsu J.L."/>
            <person name="Lin Y.F."/>
            <person name="Huang M.D."/>
            <person name="Li C.Y."/>
            <person name="Huang L."/>
            <person name="Wang Z.W."/>
            <person name="Zhao X."/>
            <person name="Zhong W.Y."/>
            <person name="Peng D.H."/>
            <person name="Ahmad S."/>
            <person name="Lan S."/>
            <person name="Zhang J.S."/>
            <person name="Tsai W.C."/>
            <person name="Van de Peer Y."/>
            <person name="Liu Z.J."/>
        </authorList>
    </citation>
    <scope>NUCLEOTIDE SEQUENCE</scope>
    <source>
        <strain evidence="5">SCP</strain>
    </source>
</reference>
<dbReference type="Gene3D" id="1.10.10.60">
    <property type="entry name" value="Homeodomain-like"/>
    <property type="match status" value="1"/>
</dbReference>
<feature type="compositionally biased region" description="Basic and acidic residues" evidence="2">
    <location>
        <begin position="593"/>
        <end position="602"/>
    </location>
</feature>
<feature type="compositionally biased region" description="Low complexity" evidence="2">
    <location>
        <begin position="296"/>
        <end position="315"/>
    </location>
</feature>
<keyword evidence="1" id="KW-0238">DNA-binding</keyword>
<organism evidence="5 6">
    <name type="scientific">Acorus gramineus</name>
    <name type="common">Dwarf sweet flag</name>
    <dbReference type="NCBI Taxonomy" id="55184"/>
    <lineage>
        <taxon>Eukaryota</taxon>
        <taxon>Viridiplantae</taxon>
        <taxon>Streptophyta</taxon>
        <taxon>Embryophyta</taxon>
        <taxon>Tracheophyta</taxon>
        <taxon>Spermatophyta</taxon>
        <taxon>Magnoliopsida</taxon>
        <taxon>Liliopsida</taxon>
        <taxon>Acoraceae</taxon>
        <taxon>Acorus</taxon>
    </lineage>
</organism>
<evidence type="ECO:0000313" key="5">
    <source>
        <dbReference type="EMBL" id="KAK1275697.1"/>
    </source>
</evidence>
<sequence>MEAKKKKKGSISEEDVSSLLQRYTATTVLALLQEVAHSPAAKIDWNAMVKKTATGISSAREYQMLWRHLAYRDSFVERFGGGAEPLDDDSDLEFELEASPVVSEEASTEAAACVKVLISSGLPNDSGPQNNSTLEAPLTINIPNGQASQIPSSDGLPGRSAHGMNITVPVSVRKQALPSSSHVEGPDANGSTAAKKKRKFWTEEEDNELIAAVQKCGEGNWATMLKGEFKHARTATQLSQRWGVLRKRPDLQTANSGVKNSIALSTSPSILTTPSEVPSASAPQSDPSTRPAAITSPQTPNQPQQPTNQASSSAQKGGATNQTNKTRPAAKKQSMQTKASAGPSNPPQAATSGGGSSANPIQAAALAAGARLANPTTAASFLKVTAQSKNALHIKPTTVAPVAKSAASNQCGPRPSTVHYIRTGTAPTAPSGHRPAGQHLHGASGRVSAVGLILPAAAHQSKMASSTTVTGRDDEKNEEKMKLDSTTVPNAKASKNLDSSEENGMHVDGQMHTSSKGEDHSDAIDNTNIETKGLDGDRMVMENTAELPKTGRENADGTGDIHIKLENQADIPIGETIGDSVDSHTITASEQQMARDDDKTAAEVETMQNKGISE</sequence>
<gene>
    <name evidence="5" type="ORF">QJS04_geneDACA005707</name>
</gene>
<keyword evidence="6" id="KW-1185">Reference proteome</keyword>
<feature type="region of interest" description="Disordered" evidence="2">
    <location>
        <begin position="177"/>
        <end position="200"/>
    </location>
</feature>
<dbReference type="CDD" id="cd11660">
    <property type="entry name" value="SANT_TRF"/>
    <property type="match status" value="1"/>
</dbReference>
<dbReference type="Proteomes" id="UP001179952">
    <property type="component" value="Unassembled WGS sequence"/>
</dbReference>
<proteinExistence type="predicted"/>
<accession>A0AAV9BH32</accession>
<dbReference type="GO" id="GO:0003677">
    <property type="term" value="F:DNA binding"/>
    <property type="evidence" value="ECO:0007669"/>
    <property type="project" value="UniProtKB-KW"/>
</dbReference>
<dbReference type="EMBL" id="JAUJYN010000003">
    <property type="protein sequence ID" value="KAK1275697.1"/>
    <property type="molecule type" value="Genomic_DNA"/>
</dbReference>
<dbReference type="PANTHER" id="PTHR47206">
    <property type="entry name" value="HOMEODOMAIN-LIKE SUPERFAMILY PROTEIN"/>
    <property type="match status" value="1"/>
</dbReference>
<dbReference type="SMART" id="SM00717">
    <property type="entry name" value="SANT"/>
    <property type="match status" value="1"/>
</dbReference>
<feature type="region of interest" description="Disordered" evidence="2">
    <location>
        <begin position="459"/>
        <end position="531"/>
    </location>
</feature>
<feature type="compositionally biased region" description="Polar residues" evidence="2">
    <location>
        <begin position="333"/>
        <end position="351"/>
    </location>
</feature>
<feature type="compositionally biased region" description="Low complexity" evidence="2">
    <location>
        <begin position="265"/>
        <end position="275"/>
    </location>
</feature>
<feature type="region of interest" description="Disordered" evidence="2">
    <location>
        <begin position="265"/>
        <end position="358"/>
    </location>
</feature>
<dbReference type="PROSITE" id="PS50090">
    <property type="entry name" value="MYB_LIKE"/>
    <property type="match status" value="1"/>
</dbReference>
<feature type="compositionally biased region" description="Polar residues" evidence="2">
    <location>
        <begin position="276"/>
        <end position="288"/>
    </location>
</feature>
<evidence type="ECO:0000256" key="1">
    <source>
        <dbReference type="ARBA" id="ARBA00023125"/>
    </source>
</evidence>